<comment type="caution">
    <text evidence="1">The sequence shown here is derived from an EMBL/GenBank/DDBJ whole genome shotgun (WGS) entry which is preliminary data.</text>
</comment>
<reference evidence="1 2" key="1">
    <citation type="journal article" date="2014" name="PLoS Genet.">
        <title>Phylogenetically driven sequencing of extremely halophilic archaea reveals strategies for static and dynamic osmo-response.</title>
        <authorList>
            <person name="Becker E.A."/>
            <person name="Seitzer P.M."/>
            <person name="Tritt A."/>
            <person name="Larsen D."/>
            <person name="Krusor M."/>
            <person name="Yao A.I."/>
            <person name="Wu D."/>
            <person name="Madern D."/>
            <person name="Eisen J.A."/>
            <person name="Darling A.E."/>
            <person name="Facciotti M.T."/>
        </authorList>
    </citation>
    <scope>NUCLEOTIDE SEQUENCE [LARGE SCALE GENOMIC DNA]</scope>
    <source>
        <strain evidence="1 2">JCM 10879</strain>
    </source>
</reference>
<dbReference type="AlphaFoldDB" id="M0MLA8"/>
<organism evidence="1 2">
    <name type="scientific">Halobiforma nitratireducens JCM 10879</name>
    <dbReference type="NCBI Taxonomy" id="1227454"/>
    <lineage>
        <taxon>Archaea</taxon>
        <taxon>Methanobacteriati</taxon>
        <taxon>Methanobacteriota</taxon>
        <taxon>Stenosarchaea group</taxon>
        <taxon>Halobacteria</taxon>
        <taxon>Halobacteriales</taxon>
        <taxon>Natrialbaceae</taxon>
        <taxon>Halobiforma</taxon>
    </lineage>
</organism>
<gene>
    <name evidence="1" type="ORF">C446_02477</name>
</gene>
<protein>
    <submittedName>
        <fullName evidence="1">Uncharacterized protein</fullName>
    </submittedName>
</protein>
<name>M0MLA8_9EURY</name>
<dbReference type="eggNOG" id="ENOG502N5WQ">
    <property type="taxonomic scope" value="Archaea"/>
</dbReference>
<dbReference type="Proteomes" id="UP000011607">
    <property type="component" value="Unassembled WGS sequence"/>
</dbReference>
<sequence length="302" mass="32789">MLAVLMASSLVAGLGPIGVAADDTVAIDDDHGLTSESAIDEFNETGVAETTETYPDVTMTVAEDSESVGLEGIQYTDFDSVFLQVDYDESIDRTLRVYIPEAYWHPHPDELEAVDADVTASLEPTGDGYTAVTMHVEDETTATFEVKKQASLVFNARETTTSWLENETGMDLPRLDGSSDQWEYVPTAELTDNDSTVGIDTEGEDVTLQYDAANTADPNEQAWRTLPACTSSAGDSAPVCHFDRADDPDHVYILAQTDDPPDVRYHYDAGFTADIRSSVGELGDIVDAVLEDARSFIDGVFD</sequence>
<evidence type="ECO:0000313" key="2">
    <source>
        <dbReference type="Proteomes" id="UP000011607"/>
    </source>
</evidence>
<keyword evidence="2" id="KW-1185">Reference proteome</keyword>
<dbReference type="EMBL" id="AOMA01000019">
    <property type="protein sequence ID" value="EMA45235.1"/>
    <property type="molecule type" value="Genomic_DNA"/>
</dbReference>
<proteinExistence type="predicted"/>
<accession>M0MLA8</accession>
<dbReference type="STRING" id="1227454.C446_02477"/>
<evidence type="ECO:0000313" key="1">
    <source>
        <dbReference type="EMBL" id="EMA45235.1"/>
    </source>
</evidence>